<evidence type="ECO:0000313" key="1">
    <source>
        <dbReference type="EMBL" id="GAO98085.1"/>
    </source>
</evidence>
<dbReference type="EMBL" id="BBVC01000023">
    <property type="protein sequence ID" value="GAO98085.1"/>
    <property type="molecule type" value="Genomic_DNA"/>
</dbReference>
<name>A0A0K8MC21_9PROT</name>
<reference evidence="1 2" key="1">
    <citation type="submission" date="2015-03" db="EMBL/GenBank/DDBJ databases">
        <title>Caedibacter varicaedens, whole genome shotgun sequence.</title>
        <authorList>
            <person name="Suzuki H."/>
            <person name="Dapper A.L."/>
            <person name="Gibson A.K."/>
            <person name="Jackson C."/>
            <person name="Lee H."/>
            <person name="Pejaver V.R."/>
            <person name="Doak T."/>
            <person name="Lynch M."/>
        </authorList>
    </citation>
    <scope>NUCLEOTIDE SEQUENCE [LARGE SCALE GENOMIC DNA]</scope>
</reference>
<comment type="caution">
    <text evidence="1">The sequence shown here is derived from an EMBL/GenBank/DDBJ whole genome shotgun (WGS) entry which is preliminary data.</text>
</comment>
<accession>A0A0K8MC21</accession>
<proteinExistence type="predicted"/>
<evidence type="ECO:0000313" key="2">
    <source>
        <dbReference type="Proteomes" id="UP000036771"/>
    </source>
</evidence>
<gene>
    <name evidence="1" type="ORF">Cva_00733</name>
</gene>
<dbReference type="AlphaFoldDB" id="A0A0K8MC21"/>
<keyword evidence="2" id="KW-1185">Reference proteome</keyword>
<sequence length="277" mass="31789">MDLKKICHAYSRFLVAFVLSGSANSSDKQEESIKDETFSLPRSPSILKLSRLMTLSEPGKEYFLTEEARHQPSFKVTEINWQELESNSPIAYYLLQATAASYSIAHNILPLAKEKSEVVNVARVHLHNDNIEFLKDIWVELIILGSVPEEFNNQDFHKLYKNIPAHQPKLSNLNADKQAKLLAYPCCYYLMQAAVFISLKKNRLISGVESFKKINLTEDPTLLKTGNSIMVPINGYWQISSKVWEAINNLTKKEGLNFRFYTYIHALRTRDVTKEKN</sequence>
<dbReference type="Proteomes" id="UP000036771">
    <property type="component" value="Unassembled WGS sequence"/>
</dbReference>
<protein>
    <submittedName>
        <fullName evidence="1">Uncharacterized protein</fullName>
    </submittedName>
</protein>
<organism evidence="1 2">
    <name type="scientific">Caedimonas varicaedens</name>
    <dbReference type="NCBI Taxonomy" id="1629334"/>
    <lineage>
        <taxon>Bacteria</taxon>
        <taxon>Pseudomonadati</taxon>
        <taxon>Pseudomonadota</taxon>
        <taxon>Alphaproteobacteria</taxon>
        <taxon>Holosporales</taxon>
        <taxon>Caedimonadaceae</taxon>
        <taxon>Caedimonas</taxon>
    </lineage>
</organism>